<dbReference type="GO" id="GO:0008777">
    <property type="term" value="F:acetylornithine deacetylase activity"/>
    <property type="evidence" value="ECO:0007669"/>
    <property type="project" value="UniProtKB-EC"/>
</dbReference>
<accession>A0ABV3PQB2</accession>
<evidence type="ECO:0000256" key="6">
    <source>
        <dbReference type="ARBA" id="ARBA00022723"/>
    </source>
</evidence>
<name>A0ABV3PQB2_9HYPH</name>
<dbReference type="NCBIfam" id="TIGR01892">
    <property type="entry name" value="AcOrn-deacetyl"/>
    <property type="match status" value="1"/>
</dbReference>
<dbReference type="InterPro" id="IPR036264">
    <property type="entry name" value="Bact_exopeptidase_dim_dom"/>
</dbReference>
<evidence type="ECO:0000256" key="8">
    <source>
        <dbReference type="ARBA" id="ARBA00022833"/>
    </source>
</evidence>
<dbReference type="Pfam" id="PF07687">
    <property type="entry name" value="M20_dimer"/>
    <property type="match status" value="1"/>
</dbReference>
<keyword evidence="7 11" id="KW-0378">Hydrolase</keyword>
<dbReference type="RefSeq" id="WP_367625159.1">
    <property type="nucleotide sequence ID" value="NZ_JBFNQD010000007.1"/>
</dbReference>
<dbReference type="Pfam" id="PF01546">
    <property type="entry name" value="Peptidase_M20"/>
    <property type="match status" value="1"/>
</dbReference>
<dbReference type="EMBL" id="JBFNQD010000007">
    <property type="protein sequence ID" value="MEW9307846.1"/>
    <property type="molecule type" value="Genomic_DNA"/>
</dbReference>
<keyword evidence="8" id="KW-0862">Zinc</keyword>
<evidence type="ECO:0000256" key="9">
    <source>
        <dbReference type="ARBA" id="ARBA00023285"/>
    </source>
</evidence>
<dbReference type="InterPro" id="IPR050072">
    <property type="entry name" value="Peptidase_M20A"/>
</dbReference>
<keyword evidence="6" id="KW-0479">Metal-binding</keyword>
<comment type="cofactor">
    <cofactor evidence="1">
        <name>Zn(2+)</name>
        <dbReference type="ChEBI" id="CHEBI:29105"/>
    </cofactor>
</comment>
<keyword evidence="5" id="KW-0028">Amino-acid biosynthesis</keyword>
<evidence type="ECO:0000256" key="5">
    <source>
        <dbReference type="ARBA" id="ARBA00022605"/>
    </source>
</evidence>
<dbReference type="InterPro" id="IPR011650">
    <property type="entry name" value="Peptidase_M20_dimer"/>
</dbReference>
<dbReference type="EC" id="3.5.1.16" evidence="11"/>
<protein>
    <submittedName>
        <fullName evidence="11">Acetylornithine deacetylase</fullName>
        <ecNumber evidence="11">3.5.1.16</ecNumber>
    </submittedName>
</protein>
<keyword evidence="4" id="KW-0055">Arginine biosynthesis</keyword>
<dbReference type="Gene3D" id="3.30.70.360">
    <property type="match status" value="1"/>
</dbReference>
<dbReference type="InterPro" id="IPR010169">
    <property type="entry name" value="AcOrn-deacetyl"/>
</dbReference>
<evidence type="ECO:0000313" key="11">
    <source>
        <dbReference type="EMBL" id="MEW9307846.1"/>
    </source>
</evidence>
<dbReference type="NCBIfam" id="NF005710">
    <property type="entry name" value="PRK07522.1"/>
    <property type="match status" value="1"/>
</dbReference>
<comment type="similarity">
    <text evidence="2">Belongs to the peptidase M20A family. ArgE subfamily.</text>
</comment>
<evidence type="ECO:0000256" key="7">
    <source>
        <dbReference type="ARBA" id="ARBA00022801"/>
    </source>
</evidence>
<keyword evidence="12" id="KW-1185">Reference proteome</keyword>
<evidence type="ECO:0000256" key="2">
    <source>
        <dbReference type="ARBA" id="ARBA00005691"/>
    </source>
</evidence>
<keyword evidence="9" id="KW-0170">Cobalt</keyword>
<dbReference type="Proteomes" id="UP001555786">
    <property type="component" value="Unassembled WGS sequence"/>
</dbReference>
<reference evidence="11 12" key="1">
    <citation type="submission" date="2024-07" db="EMBL/GenBank/DDBJ databases">
        <title>Description of Labrys sedimenti sp. nov., isolated from a diclofenac-degrading enrichment culture.</title>
        <authorList>
            <person name="Tancsics A."/>
            <person name="Csepanyi A."/>
        </authorList>
    </citation>
    <scope>NUCLEOTIDE SEQUENCE [LARGE SCALE GENOMIC DNA]</scope>
    <source>
        <strain evidence="11 12">LMG 23578</strain>
    </source>
</reference>
<organism evidence="11 12">
    <name type="scientific">Labrys neptuniae</name>
    <dbReference type="NCBI Taxonomy" id="376174"/>
    <lineage>
        <taxon>Bacteria</taxon>
        <taxon>Pseudomonadati</taxon>
        <taxon>Pseudomonadota</taxon>
        <taxon>Alphaproteobacteria</taxon>
        <taxon>Hyphomicrobiales</taxon>
        <taxon>Xanthobacteraceae</taxon>
        <taxon>Labrys</taxon>
    </lineage>
</organism>
<keyword evidence="3" id="KW-0963">Cytoplasm</keyword>
<evidence type="ECO:0000256" key="1">
    <source>
        <dbReference type="ARBA" id="ARBA00001947"/>
    </source>
</evidence>
<gene>
    <name evidence="11" type="primary">argE</name>
    <name evidence="11" type="ORF">ABXS05_19995</name>
</gene>
<dbReference type="PANTHER" id="PTHR43808">
    <property type="entry name" value="ACETYLORNITHINE DEACETYLASE"/>
    <property type="match status" value="1"/>
</dbReference>
<comment type="caution">
    <text evidence="11">The sequence shown here is derived from an EMBL/GenBank/DDBJ whole genome shotgun (WGS) entry which is preliminary data.</text>
</comment>
<dbReference type="PANTHER" id="PTHR43808:SF31">
    <property type="entry name" value="N-ACETYL-L-CITRULLINE DEACETYLASE"/>
    <property type="match status" value="1"/>
</dbReference>
<evidence type="ECO:0000256" key="3">
    <source>
        <dbReference type="ARBA" id="ARBA00022490"/>
    </source>
</evidence>
<sequence length="386" mass="40930">MPARYTPAELTAKLVSFDTVSSRSNLALIDFVADYLAGHGVDSIRMPNAAGDKAALLATIGPTDRPGVVLSGHVDVVPVEGQAWTAPAFEARLEGDRLYGRGTCDMKGFVATALALVPDFLAMKLKAPIHIAISYDEEISCLGSLDMIARFGQDLPLPRACIVGEPTLMEVVDAQKSLAGYLTRITGRPAHSAMPALGANALHAAARIISHLDDIADELQAAGDPSGRFEPGYSTVQAGLIQAGKAINIVPDEARIVWECRGLPSLPVEFVPDRIRAFSQEVVLPRLRRNAPEADIVTELDVAVPALSPEPGSYAETLALRLAGRNRTQAVSYGTEAGHFQLAGIPTVICGPGSIKQAHGADEWIALSELEACASFLKRLGQTLEV</sequence>
<dbReference type="PROSITE" id="PS00759">
    <property type="entry name" value="ARGE_DAPE_CPG2_2"/>
    <property type="match status" value="1"/>
</dbReference>
<dbReference type="Gene3D" id="3.40.630.10">
    <property type="entry name" value="Zn peptidases"/>
    <property type="match status" value="1"/>
</dbReference>
<proteinExistence type="inferred from homology"/>
<dbReference type="SUPFAM" id="SSF55031">
    <property type="entry name" value="Bacterial exopeptidase dimerisation domain"/>
    <property type="match status" value="1"/>
</dbReference>
<dbReference type="SUPFAM" id="SSF53187">
    <property type="entry name" value="Zn-dependent exopeptidases"/>
    <property type="match status" value="1"/>
</dbReference>
<dbReference type="InterPro" id="IPR002933">
    <property type="entry name" value="Peptidase_M20"/>
</dbReference>
<feature type="domain" description="Peptidase M20 dimerisation" evidence="10">
    <location>
        <begin position="174"/>
        <end position="280"/>
    </location>
</feature>
<evidence type="ECO:0000313" key="12">
    <source>
        <dbReference type="Proteomes" id="UP001555786"/>
    </source>
</evidence>
<dbReference type="InterPro" id="IPR001261">
    <property type="entry name" value="ArgE/DapE_CS"/>
</dbReference>
<evidence type="ECO:0000259" key="10">
    <source>
        <dbReference type="Pfam" id="PF07687"/>
    </source>
</evidence>
<evidence type="ECO:0000256" key="4">
    <source>
        <dbReference type="ARBA" id="ARBA00022571"/>
    </source>
</evidence>
<dbReference type="CDD" id="cd03894">
    <property type="entry name" value="M20_ArgE"/>
    <property type="match status" value="1"/>
</dbReference>